<gene>
    <name evidence="1" type="ORF">Ga0061063_0929</name>
</gene>
<dbReference type="AlphaFoldDB" id="A0A0K6GU80"/>
<evidence type="ECO:0000313" key="1">
    <source>
        <dbReference type="EMBL" id="CUA82074.1"/>
    </source>
</evidence>
<accession>A0A0K6GU80</accession>
<proteinExistence type="predicted"/>
<protein>
    <recommendedName>
        <fullName evidence="3">DUF1484 domain-containing protein</fullName>
    </recommendedName>
</protein>
<dbReference type="STRING" id="375574.GCA_001418035_00721"/>
<sequence length="105" mass="11392">MATPNLYHLMNLQTRMERLRGLDSDVLKAAGFDDMLDELQAVAANLATLRDVVSDVAGIDEAIALLLGLLQAAEDKPLHSASLMHLLQPLHGSLHQQTERLGGLI</sequence>
<dbReference type="EMBL" id="CYHA01000002">
    <property type="protein sequence ID" value="CUA82074.1"/>
    <property type="molecule type" value="Genomic_DNA"/>
</dbReference>
<keyword evidence="2" id="KW-1185">Reference proteome</keyword>
<dbReference type="Proteomes" id="UP000243535">
    <property type="component" value="Unassembled WGS sequence"/>
</dbReference>
<evidence type="ECO:0000313" key="2">
    <source>
        <dbReference type="Proteomes" id="UP000243535"/>
    </source>
</evidence>
<organism evidence="1 2">
    <name type="scientific">Gulbenkiania indica</name>
    <dbReference type="NCBI Taxonomy" id="375574"/>
    <lineage>
        <taxon>Bacteria</taxon>
        <taxon>Pseudomonadati</taxon>
        <taxon>Pseudomonadota</taxon>
        <taxon>Betaproteobacteria</taxon>
        <taxon>Neisseriales</taxon>
        <taxon>Chromobacteriaceae</taxon>
        <taxon>Gulbenkiania</taxon>
    </lineage>
</organism>
<name>A0A0K6GU80_9NEIS</name>
<reference evidence="2" key="1">
    <citation type="submission" date="2015-08" db="EMBL/GenBank/DDBJ databases">
        <authorList>
            <person name="Varghese N."/>
        </authorList>
    </citation>
    <scope>NUCLEOTIDE SEQUENCE [LARGE SCALE GENOMIC DNA]</scope>
    <source>
        <strain evidence="2">DSM 17901</strain>
    </source>
</reference>
<evidence type="ECO:0008006" key="3">
    <source>
        <dbReference type="Google" id="ProtNLM"/>
    </source>
</evidence>
<dbReference type="RefSeq" id="WP_054287165.1">
    <property type="nucleotide sequence ID" value="NZ_CYHA01000002.1"/>
</dbReference>